<keyword evidence="1" id="KW-1133">Transmembrane helix</keyword>
<keyword evidence="3" id="KW-1185">Reference proteome</keyword>
<organism evidence="2 3">
    <name type="scientific">Oxalicibacterium flavum</name>
    <dbReference type="NCBI Taxonomy" id="179467"/>
    <lineage>
        <taxon>Bacteria</taxon>
        <taxon>Pseudomonadati</taxon>
        <taxon>Pseudomonadota</taxon>
        <taxon>Betaproteobacteria</taxon>
        <taxon>Burkholderiales</taxon>
        <taxon>Oxalobacteraceae</taxon>
        <taxon>Oxalicibacterium</taxon>
    </lineage>
</organism>
<feature type="transmembrane region" description="Helical" evidence="1">
    <location>
        <begin position="20"/>
        <end position="40"/>
    </location>
</feature>
<dbReference type="EMBL" id="BMCG01000003">
    <property type="protein sequence ID" value="GGC06896.1"/>
    <property type="molecule type" value="Genomic_DNA"/>
</dbReference>
<evidence type="ECO:0000313" key="2">
    <source>
        <dbReference type="EMBL" id="GGC06896.1"/>
    </source>
</evidence>
<keyword evidence="1" id="KW-0812">Transmembrane</keyword>
<dbReference type="RefSeq" id="WP_229728933.1">
    <property type="nucleotide sequence ID" value="NZ_BMCG01000003.1"/>
</dbReference>
<comment type="caution">
    <text evidence="2">The sequence shown here is derived from an EMBL/GenBank/DDBJ whole genome shotgun (WGS) entry which is preliminary data.</text>
</comment>
<dbReference type="NCBIfam" id="NF038351">
    <property type="entry name" value="cyt_ox_assem_30"/>
    <property type="match status" value="1"/>
</dbReference>
<evidence type="ECO:0000313" key="3">
    <source>
        <dbReference type="Proteomes" id="UP000620266"/>
    </source>
</evidence>
<dbReference type="Proteomes" id="UP000620266">
    <property type="component" value="Unassembled WGS sequence"/>
</dbReference>
<protein>
    <recommendedName>
        <fullName evidence="4">Cytochrome C oxidase assembly protein</fullName>
    </recommendedName>
</protein>
<keyword evidence="1" id="KW-0472">Membrane</keyword>
<evidence type="ECO:0008006" key="4">
    <source>
        <dbReference type="Google" id="ProtNLM"/>
    </source>
</evidence>
<reference evidence="2" key="1">
    <citation type="journal article" date="2014" name="Int. J. Syst. Evol. Microbiol.">
        <title>Complete genome sequence of Corynebacterium casei LMG S-19264T (=DSM 44701T), isolated from a smear-ripened cheese.</title>
        <authorList>
            <consortium name="US DOE Joint Genome Institute (JGI-PGF)"/>
            <person name="Walter F."/>
            <person name="Albersmeier A."/>
            <person name="Kalinowski J."/>
            <person name="Ruckert C."/>
        </authorList>
    </citation>
    <scope>NUCLEOTIDE SEQUENCE</scope>
    <source>
        <strain evidence="2">CCM 7086</strain>
    </source>
</reference>
<name>A0A8J2UKC0_9BURK</name>
<reference evidence="2" key="2">
    <citation type="submission" date="2020-09" db="EMBL/GenBank/DDBJ databases">
        <authorList>
            <person name="Sun Q."/>
            <person name="Sedlacek I."/>
        </authorList>
    </citation>
    <scope>NUCLEOTIDE SEQUENCE</scope>
    <source>
        <strain evidence="2">CCM 7086</strain>
    </source>
</reference>
<proteinExistence type="predicted"/>
<gene>
    <name evidence="2" type="ORF">GCM10007205_15170</name>
</gene>
<evidence type="ECO:0000256" key="1">
    <source>
        <dbReference type="SAM" id="Phobius"/>
    </source>
</evidence>
<dbReference type="AlphaFoldDB" id="A0A8J2UKC0"/>
<sequence length="41" mass="4833">MSEKEELQAELRRRNLRTGLILASIALMFMLGLVVKRIWFV</sequence>
<accession>A0A8J2UKC0</accession>
<dbReference type="InterPro" id="IPR047811">
    <property type="entry name" value="CytC_ox_assmbl_put"/>
</dbReference>